<keyword evidence="2" id="KW-1133">Transmembrane helix</keyword>
<dbReference type="PROSITE" id="PS50222">
    <property type="entry name" value="EF_HAND_2"/>
    <property type="match status" value="1"/>
</dbReference>
<keyword evidence="5" id="KW-1185">Reference proteome</keyword>
<feature type="domain" description="EF-hand" evidence="3">
    <location>
        <begin position="96"/>
        <end position="122"/>
    </location>
</feature>
<name>A0AAD9G3I4_9STRA</name>
<comment type="caution">
    <text evidence="4">The sequence shown here is derived from an EMBL/GenBank/DDBJ whole genome shotgun (WGS) entry which is preliminary data.</text>
</comment>
<feature type="compositionally biased region" description="Polar residues" evidence="1">
    <location>
        <begin position="423"/>
        <end position="437"/>
    </location>
</feature>
<feature type="region of interest" description="Disordered" evidence="1">
    <location>
        <begin position="201"/>
        <end position="529"/>
    </location>
</feature>
<dbReference type="InterPro" id="IPR002048">
    <property type="entry name" value="EF_hand_dom"/>
</dbReference>
<organism evidence="4 5">
    <name type="scientific">Phytophthora citrophthora</name>
    <dbReference type="NCBI Taxonomy" id="4793"/>
    <lineage>
        <taxon>Eukaryota</taxon>
        <taxon>Sar</taxon>
        <taxon>Stramenopiles</taxon>
        <taxon>Oomycota</taxon>
        <taxon>Peronosporomycetes</taxon>
        <taxon>Peronosporales</taxon>
        <taxon>Peronosporaceae</taxon>
        <taxon>Phytophthora</taxon>
    </lineage>
</organism>
<dbReference type="GO" id="GO:0005509">
    <property type="term" value="F:calcium ion binding"/>
    <property type="evidence" value="ECO:0007669"/>
    <property type="project" value="InterPro"/>
</dbReference>
<feature type="compositionally biased region" description="Polar residues" evidence="1">
    <location>
        <begin position="371"/>
        <end position="384"/>
    </location>
</feature>
<evidence type="ECO:0000256" key="2">
    <source>
        <dbReference type="SAM" id="Phobius"/>
    </source>
</evidence>
<evidence type="ECO:0000259" key="3">
    <source>
        <dbReference type="PROSITE" id="PS50222"/>
    </source>
</evidence>
<feature type="region of interest" description="Disordered" evidence="1">
    <location>
        <begin position="22"/>
        <end position="41"/>
    </location>
</feature>
<evidence type="ECO:0000313" key="4">
    <source>
        <dbReference type="EMBL" id="KAK1931354.1"/>
    </source>
</evidence>
<sequence length="529" mass="57333">MMEGESGTPAVARVPDEETAFIGRKVEAPKRRQRLQQQRSQRKRVAVVAVSTVTALAVGAICVFLPSGAPDDVKATVSQAMASAPASSKRVFVPSFSEYDEDGDGKVTLGEYLDRMAINLDAALQHVDDSDLEETEKNRITDLLKEDFGKHSDCVTQIAQEHEDDFMTKDNFDDKYKDIMAICPTDDDHIPNSYQVNEVAEGHEELVDEEESSGERSSSTSEWNPEEPTVPPRPSTDSNDAKSKQGAAGSKPNEEKLWSPDYPTSPPTPSRTDSKAEKWSPRDPPEPPRVASHDEESVSSPSESKEDPKETGIGDDEWNPMFPTQPPDRKEEDPMKTGVGDGDWNPANPTLPPDPSTRKKPAETGIGDGNWNPTDPTSPPSHSARTNEAHDNQVSDEEGGGTEFNPESEGQESPYGEQKNPEGKQTSGAFNAFTSGETGAYGENPRSEGAGQESPYGEQKNPEGEQTSGAFNAFTSGETVEINSNRGNGGGDFVQPRSDEVKGVGEDVGPGSPAEDFDNPWRQLRVSAH</sequence>
<feature type="compositionally biased region" description="Basic and acidic residues" evidence="1">
    <location>
        <begin position="303"/>
        <end position="312"/>
    </location>
</feature>
<evidence type="ECO:0000313" key="5">
    <source>
        <dbReference type="Proteomes" id="UP001259832"/>
    </source>
</evidence>
<keyword evidence="2" id="KW-0472">Membrane</keyword>
<feature type="transmembrane region" description="Helical" evidence="2">
    <location>
        <begin position="45"/>
        <end position="66"/>
    </location>
</feature>
<protein>
    <recommendedName>
        <fullName evidence="3">EF-hand domain-containing protein</fullName>
    </recommendedName>
</protein>
<dbReference type="Proteomes" id="UP001259832">
    <property type="component" value="Unassembled WGS sequence"/>
</dbReference>
<reference evidence="4" key="1">
    <citation type="submission" date="2023-08" db="EMBL/GenBank/DDBJ databases">
        <title>Reference Genome Resource for the Citrus Pathogen Phytophthora citrophthora.</title>
        <authorList>
            <person name="Moller H."/>
            <person name="Coetzee B."/>
            <person name="Rose L.J."/>
            <person name="Van Niekerk J.M."/>
        </authorList>
    </citation>
    <scope>NUCLEOTIDE SEQUENCE</scope>
    <source>
        <strain evidence="4">STE-U-9442</strain>
    </source>
</reference>
<proteinExistence type="predicted"/>
<keyword evidence="2" id="KW-0812">Transmembrane</keyword>
<dbReference type="AlphaFoldDB" id="A0AAD9G3I4"/>
<dbReference type="InterPro" id="IPR018247">
    <property type="entry name" value="EF_Hand_1_Ca_BS"/>
</dbReference>
<dbReference type="EMBL" id="JASMQC010000034">
    <property type="protein sequence ID" value="KAK1931354.1"/>
    <property type="molecule type" value="Genomic_DNA"/>
</dbReference>
<feature type="compositionally biased region" description="Basic and acidic residues" evidence="1">
    <location>
        <begin position="272"/>
        <end position="296"/>
    </location>
</feature>
<accession>A0AAD9G3I4</accession>
<gene>
    <name evidence="4" type="ORF">P3T76_013110</name>
</gene>
<dbReference type="PROSITE" id="PS00018">
    <property type="entry name" value="EF_HAND_1"/>
    <property type="match status" value="1"/>
</dbReference>
<feature type="compositionally biased region" description="Polar residues" evidence="1">
    <location>
        <begin position="464"/>
        <end position="486"/>
    </location>
</feature>
<evidence type="ECO:0000256" key="1">
    <source>
        <dbReference type="SAM" id="MobiDB-lite"/>
    </source>
</evidence>